<accession>A0A7Z0HXW4</accession>
<dbReference type="GO" id="GO:0016491">
    <property type="term" value="F:oxidoreductase activity"/>
    <property type="evidence" value="ECO:0007669"/>
    <property type="project" value="InterPro"/>
</dbReference>
<keyword evidence="4" id="KW-1185">Reference proteome</keyword>
<reference evidence="3 4" key="1">
    <citation type="journal article" date="2000" name="Arch. Microbiol.">
        <title>Rhodobaca bogoriensis gen. nov. and sp. nov., an alkaliphilic purple nonsulfur bacterium from African Rift Valley soda lakes.</title>
        <authorList>
            <person name="Milford A.D."/>
            <person name="Achenbach L.A."/>
            <person name="Jung D.O."/>
            <person name="Madigan M.T."/>
        </authorList>
    </citation>
    <scope>NUCLEOTIDE SEQUENCE [LARGE SCALE GENOMIC DNA]</scope>
    <source>
        <strain evidence="3 4">2376</strain>
    </source>
</reference>
<keyword evidence="1" id="KW-0472">Membrane</keyword>
<feature type="domain" description="Amine oxidase" evidence="2">
    <location>
        <begin position="20"/>
        <end position="296"/>
    </location>
</feature>
<dbReference type="InterPro" id="IPR036188">
    <property type="entry name" value="FAD/NAD-bd_sf"/>
</dbReference>
<dbReference type="AlphaFoldDB" id="A0A7Z0HXW4"/>
<dbReference type="PANTHER" id="PTHR42923:SF17">
    <property type="entry name" value="AMINE OXIDASE DOMAIN-CONTAINING PROTEIN"/>
    <property type="match status" value="1"/>
</dbReference>
<dbReference type="Pfam" id="PF01593">
    <property type="entry name" value="Amino_oxidase"/>
    <property type="match status" value="1"/>
</dbReference>
<dbReference type="Gene3D" id="3.50.50.60">
    <property type="entry name" value="FAD/NAD(P)-binding domain"/>
    <property type="match status" value="1"/>
</dbReference>
<comment type="caution">
    <text evidence="3">The sequence shown here is derived from an EMBL/GenBank/DDBJ whole genome shotgun (WGS) entry which is preliminary data.</text>
</comment>
<evidence type="ECO:0000256" key="1">
    <source>
        <dbReference type="SAM" id="Phobius"/>
    </source>
</evidence>
<gene>
    <name evidence="3" type="ORF">HUK65_04825</name>
</gene>
<dbReference type="PANTHER" id="PTHR42923">
    <property type="entry name" value="PROTOPORPHYRINOGEN OXIDASE"/>
    <property type="match status" value="1"/>
</dbReference>
<dbReference type="EMBL" id="JACBXS010000007">
    <property type="protein sequence ID" value="NYS24309.1"/>
    <property type="molecule type" value="Genomic_DNA"/>
</dbReference>
<organism evidence="3 4">
    <name type="scientific">Rhabdonatronobacter sediminivivens</name>
    <dbReference type="NCBI Taxonomy" id="2743469"/>
    <lineage>
        <taxon>Bacteria</taxon>
        <taxon>Pseudomonadati</taxon>
        <taxon>Pseudomonadota</taxon>
        <taxon>Alphaproteobacteria</taxon>
        <taxon>Rhodobacterales</taxon>
        <taxon>Paracoccaceae</taxon>
        <taxon>Rhabdonatronobacter</taxon>
    </lineage>
</organism>
<sequence>MPFEKVDTPRRRIAVIGAGITGLSAAWHLADTHDLVLFEAEARLGGHARTVLAGKRGDQPVDTGFIVFNHVNYPGLLRMFRDLDVPTAPSNMSFGASFDGGRCEYALHGLDPIFATRRNLVDPRFLRMIRDILRFNRDGLAMAQGTDMTIGDLLAQLRTGAWFRERYLLPFSGAIWSTPTARIMDFPAAAMMEFFRNHGLLGYHGQHQWHTVRGGSREYVQRLEQYLRNAGVDLRPGAPVAGVRRTPIGVEVRARGGEWDAFDEVIFATHSDVTLRLLSDATPSEAEALAAVRFQPNEAILHSDPAVMPKRRKCWASWVYTELGPQDRARISLSYWMNSLQPIPMDDPLFVTLNATTPVREELIHDTYTFDHPLFDRAALQAQKTLRGLNGTARTWFAGAWMKNGFHEDGFASAAEVAHAIRRQPNPALSAA</sequence>
<evidence type="ECO:0000313" key="4">
    <source>
        <dbReference type="Proteomes" id="UP000529417"/>
    </source>
</evidence>
<proteinExistence type="predicted"/>
<protein>
    <submittedName>
        <fullName evidence="3">FAD-dependent oxidoreductase</fullName>
    </submittedName>
</protein>
<keyword evidence="1" id="KW-0812">Transmembrane</keyword>
<evidence type="ECO:0000313" key="3">
    <source>
        <dbReference type="EMBL" id="NYS24309.1"/>
    </source>
</evidence>
<feature type="transmembrane region" description="Helical" evidence="1">
    <location>
        <begin position="12"/>
        <end position="30"/>
    </location>
</feature>
<dbReference type="RefSeq" id="WP_179905014.1">
    <property type="nucleotide sequence ID" value="NZ_JACBXS010000007.1"/>
</dbReference>
<keyword evidence="1" id="KW-1133">Transmembrane helix</keyword>
<dbReference type="Proteomes" id="UP000529417">
    <property type="component" value="Unassembled WGS sequence"/>
</dbReference>
<name>A0A7Z0HXW4_9RHOB</name>
<dbReference type="SUPFAM" id="SSF51905">
    <property type="entry name" value="FAD/NAD(P)-binding domain"/>
    <property type="match status" value="1"/>
</dbReference>
<evidence type="ECO:0000259" key="2">
    <source>
        <dbReference type="Pfam" id="PF01593"/>
    </source>
</evidence>
<dbReference type="InterPro" id="IPR050464">
    <property type="entry name" value="Zeta_carotene_desat/Oxidored"/>
</dbReference>
<dbReference type="InterPro" id="IPR002937">
    <property type="entry name" value="Amino_oxidase"/>
</dbReference>